<sequence>MKSPWYTYSVSYKWLKTASNSGKTYDLDSIAERRLYYQEKVGPEIEFLRDYFRKNTFLAYWLAPKQAGKGTYMNGLKEIFGMDMFTHISVGDVVRAADVEFQEKGKKSEVYRYAKQNYRGDLYLEEAFDALTGRSTKDLVPTELVMSFLRLAIQKNEKKTLFIDGFPRNLDQVSYSLFFRELVNYRNDPDLFILINAPLAVLDERMKQRRTCSKCGNARNMALLPTKEVGYDAEKKEYYLICDLTGCKGGRMVTKEGDYLGIETIKDRVLLDLDVMKRARKLYGIPKIELYNSLEKEKALEYSDKYEFTAACWYQHDAQGKVTITKKPWEVKDGNKKYFSLLPAAVVTQLVKQLARVLGYK</sequence>
<evidence type="ECO:0000256" key="3">
    <source>
        <dbReference type="ARBA" id="ARBA00022741"/>
    </source>
</evidence>
<comment type="caution">
    <text evidence="5">The sequence shown here is derived from an EMBL/GenBank/DDBJ whole genome shotgun (WGS) entry which is preliminary data.</text>
</comment>
<dbReference type="InterPro" id="IPR000850">
    <property type="entry name" value="Adenylat/UMP-CMP_kin"/>
</dbReference>
<evidence type="ECO:0008006" key="7">
    <source>
        <dbReference type="Google" id="ProtNLM"/>
    </source>
</evidence>
<organism evidence="5 6">
    <name type="scientific">Candidatus Dojkabacteria bacterium CG_4_10_14_0_2_um_filter_Dojkabacteria_WS6_41_15</name>
    <dbReference type="NCBI Taxonomy" id="2014249"/>
    <lineage>
        <taxon>Bacteria</taxon>
        <taxon>Candidatus Dojkabacteria</taxon>
    </lineage>
</organism>
<dbReference type="GO" id="GO:0009165">
    <property type="term" value="P:nucleotide biosynthetic process"/>
    <property type="evidence" value="ECO:0007669"/>
    <property type="project" value="UniProtKB-KW"/>
</dbReference>
<dbReference type="GO" id="GO:0019205">
    <property type="term" value="F:nucleobase-containing compound kinase activity"/>
    <property type="evidence" value="ECO:0007669"/>
    <property type="project" value="InterPro"/>
</dbReference>
<dbReference type="GO" id="GO:0005524">
    <property type="term" value="F:ATP binding"/>
    <property type="evidence" value="ECO:0007669"/>
    <property type="project" value="InterPro"/>
</dbReference>
<reference evidence="6" key="1">
    <citation type="submission" date="2017-09" db="EMBL/GenBank/DDBJ databases">
        <title>Depth-based differentiation of microbial function through sediment-hosted aquifers and enrichment of novel symbionts in the deep terrestrial subsurface.</title>
        <authorList>
            <person name="Probst A.J."/>
            <person name="Ladd B."/>
            <person name="Jarett J.K."/>
            <person name="Geller-Mcgrath D.E."/>
            <person name="Sieber C.M.K."/>
            <person name="Emerson J.B."/>
            <person name="Anantharaman K."/>
            <person name="Thomas B.C."/>
            <person name="Malmstrom R."/>
            <person name="Stieglmeier M."/>
            <person name="Klingl A."/>
            <person name="Woyke T."/>
            <person name="Ryan C.M."/>
            <person name="Banfield J.F."/>
        </authorList>
    </citation>
    <scope>NUCLEOTIDE SEQUENCE [LARGE SCALE GENOMIC DNA]</scope>
</reference>
<gene>
    <name evidence="5" type="ORF">COX64_05085</name>
</gene>
<dbReference type="SUPFAM" id="SSF52540">
    <property type="entry name" value="P-loop containing nucleoside triphosphate hydrolases"/>
    <property type="match status" value="1"/>
</dbReference>
<dbReference type="Gene3D" id="3.40.50.300">
    <property type="entry name" value="P-loop containing nucleotide triphosphate hydrolases"/>
    <property type="match status" value="1"/>
</dbReference>
<dbReference type="EMBL" id="PFQB01000128">
    <property type="protein sequence ID" value="PJA12084.1"/>
    <property type="molecule type" value="Genomic_DNA"/>
</dbReference>
<proteinExistence type="predicted"/>
<evidence type="ECO:0000313" key="6">
    <source>
        <dbReference type="Proteomes" id="UP000228952"/>
    </source>
</evidence>
<accession>A0A2M7W0I0</accession>
<keyword evidence="2" id="KW-0545">Nucleotide biosynthesis</keyword>
<dbReference type="PROSITE" id="PS00113">
    <property type="entry name" value="ADENYLATE_KINASE"/>
    <property type="match status" value="1"/>
</dbReference>
<evidence type="ECO:0000256" key="1">
    <source>
        <dbReference type="ARBA" id="ARBA00022679"/>
    </source>
</evidence>
<evidence type="ECO:0000256" key="4">
    <source>
        <dbReference type="ARBA" id="ARBA00022777"/>
    </source>
</evidence>
<keyword evidence="4" id="KW-0418">Kinase</keyword>
<evidence type="ECO:0000256" key="2">
    <source>
        <dbReference type="ARBA" id="ARBA00022727"/>
    </source>
</evidence>
<keyword evidence="1" id="KW-0808">Transferase</keyword>
<dbReference type="Proteomes" id="UP000228952">
    <property type="component" value="Unassembled WGS sequence"/>
</dbReference>
<dbReference type="InterPro" id="IPR033690">
    <property type="entry name" value="Adenylat_kinase_CS"/>
</dbReference>
<dbReference type="PANTHER" id="PTHR23359">
    <property type="entry name" value="NUCLEOTIDE KINASE"/>
    <property type="match status" value="1"/>
</dbReference>
<dbReference type="InterPro" id="IPR027417">
    <property type="entry name" value="P-loop_NTPase"/>
</dbReference>
<dbReference type="AlphaFoldDB" id="A0A2M7W0I0"/>
<protein>
    <recommendedName>
        <fullName evidence="7">Adenylate kinase</fullName>
    </recommendedName>
</protein>
<evidence type="ECO:0000313" key="5">
    <source>
        <dbReference type="EMBL" id="PJA12084.1"/>
    </source>
</evidence>
<dbReference type="Pfam" id="PF13207">
    <property type="entry name" value="AAA_17"/>
    <property type="match status" value="1"/>
</dbReference>
<keyword evidence="3" id="KW-0547">Nucleotide-binding</keyword>
<name>A0A2M7W0I0_9BACT</name>